<sequence length="106" mass="11980">MSILDLKKFRALRRQYFSKLVRSGKFGCKDHPSLVDGVHVTPDNGLALRLWHSRIFSERCCRSSCPCSSSCALPSVIDFAACRLALVVSGIRLQDDGWLDCRRELH</sequence>
<dbReference type="AlphaFoldDB" id="A0A8D8FBX5"/>
<dbReference type="EMBL" id="HBUE01052343">
    <property type="protein sequence ID" value="CAG6465120.1"/>
    <property type="molecule type" value="Transcribed_RNA"/>
</dbReference>
<evidence type="ECO:0000313" key="1">
    <source>
        <dbReference type="EMBL" id="CAG6465120.1"/>
    </source>
</evidence>
<reference evidence="1" key="1">
    <citation type="submission" date="2021-05" db="EMBL/GenBank/DDBJ databases">
        <authorList>
            <person name="Alioto T."/>
            <person name="Alioto T."/>
            <person name="Gomez Garrido J."/>
        </authorList>
    </citation>
    <scope>NUCLEOTIDE SEQUENCE</scope>
</reference>
<name>A0A8D8FBX5_CULPI</name>
<protein>
    <submittedName>
        <fullName evidence="1">(northern house mosquito) hypothetical protein</fullName>
    </submittedName>
</protein>
<accession>A0A8D8FBX5</accession>
<organism evidence="1">
    <name type="scientific">Culex pipiens</name>
    <name type="common">House mosquito</name>
    <dbReference type="NCBI Taxonomy" id="7175"/>
    <lineage>
        <taxon>Eukaryota</taxon>
        <taxon>Metazoa</taxon>
        <taxon>Ecdysozoa</taxon>
        <taxon>Arthropoda</taxon>
        <taxon>Hexapoda</taxon>
        <taxon>Insecta</taxon>
        <taxon>Pterygota</taxon>
        <taxon>Neoptera</taxon>
        <taxon>Endopterygota</taxon>
        <taxon>Diptera</taxon>
        <taxon>Nematocera</taxon>
        <taxon>Culicoidea</taxon>
        <taxon>Culicidae</taxon>
        <taxon>Culicinae</taxon>
        <taxon>Culicini</taxon>
        <taxon>Culex</taxon>
        <taxon>Culex</taxon>
    </lineage>
</organism>
<proteinExistence type="predicted"/>